<feature type="transmembrane region" description="Helical" evidence="6">
    <location>
        <begin position="251"/>
        <end position="271"/>
    </location>
</feature>
<dbReference type="PANTHER" id="PTHR23513">
    <property type="entry name" value="INTEGRAL MEMBRANE EFFLUX PROTEIN-RELATED"/>
    <property type="match status" value="1"/>
</dbReference>
<reference evidence="7 8" key="1">
    <citation type="journal article" date="2016" name="Antonie Van Leeuwenhoek">
        <title>Bacillus depressus sp. nov., isolated from soil of a sunflower field.</title>
        <authorList>
            <person name="Wei X."/>
            <person name="Xin D."/>
            <person name="Xin Y."/>
            <person name="Zhang H."/>
            <person name="Wang T."/>
            <person name="Zhang J."/>
        </authorList>
    </citation>
    <scope>NUCLEOTIDE SEQUENCE [LARGE SCALE GENOMIC DNA]</scope>
    <source>
        <strain evidence="7 8">BZ1</strain>
    </source>
</reference>
<evidence type="ECO:0000313" key="8">
    <source>
        <dbReference type="Proteomes" id="UP000481030"/>
    </source>
</evidence>
<dbReference type="PANTHER" id="PTHR23513:SF19">
    <property type="entry name" value="MAJOR FACILITATOR SUPERFAMILY (MFS) PROFILE DOMAIN-CONTAINING PROTEIN"/>
    <property type="match status" value="1"/>
</dbReference>
<evidence type="ECO:0000256" key="2">
    <source>
        <dbReference type="ARBA" id="ARBA00022475"/>
    </source>
</evidence>
<feature type="transmembrane region" description="Helical" evidence="6">
    <location>
        <begin position="167"/>
        <end position="184"/>
    </location>
</feature>
<evidence type="ECO:0000256" key="4">
    <source>
        <dbReference type="ARBA" id="ARBA00022989"/>
    </source>
</evidence>
<accession>A0A6L3V3X7</accession>
<feature type="transmembrane region" description="Helical" evidence="6">
    <location>
        <begin position="136"/>
        <end position="161"/>
    </location>
</feature>
<dbReference type="Gene3D" id="1.20.1250.20">
    <property type="entry name" value="MFS general substrate transporter like domains"/>
    <property type="match status" value="1"/>
</dbReference>
<dbReference type="OrthoDB" id="2351575at2"/>
<protein>
    <submittedName>
        <fullName evidence="7">MFS transporter</fullName>
    </submittedName>
</protein>
<dbReference type="Proteomes" id="UP000481030">
    <property type="component" value="Unassembled WGS sequence"/>
</dbReference>
<dbReference type="Pfam" id="PF07690">
    <property type="entry name" value="MFS_1"/>
    <property type="match status" value="1"/>
</dbReference>
<name>A0A6L3V3X7_9BACI</name>
<comment type="subcellular location">
    <subcellularLocation>
        <location evidence="1">Cell membrane</location>
        <topology evidence="1">Multi-pass membrane protein</topology>
    </subcellularLocation>
</comment>
<organism evidence="7 8">
    <name type="scientific">Cytobacillus depressus</name>
    <dbReference type="NCBI Taxonomy" id="1602942"/>
    <lineage>
        <taxon>Bacteria</taxon>
        <taxon>Bacillati</taxon>
        <taxon>Bacillota</taxon>
        <taxon>Bacilli</taxon>
        <taxon>Bacillales</taxon>
        <taxon>Bacillaceae</taxon>
        <taxon>Cytobacillus</taxon>
    </lineage>
</organism>
<evidence type="ECO:0000256" key="1">
    <source>
        <dbReference type="ARBA" id="ARBA00004651"/>
    </source>
</evidence>
<keyword evidence="8" id="KW-1185">Reference proteome</keyword>
<dbReference type="GO" id="GO:0005886">
    <property type="term" value="C:plasma membrane"/>
    <property type="evidence" value="ECO:0007669"/>
    <property type="project" value="UniProtKB-SubCell"/>
</dbReference>
<keyword evidence="2" id="KW-1003">Cell membrane</keyword>
<feature type="transmembrane region" description="Helical" evidence="6">
    <location>
        <begin position="349"/>
        <end position="368"/>
    </location>
</feature>
<evidence type="ECO:0000313" key="7">
    <source>
        <dbReference type="EMBL" id="KAB2332075.1"/>
    </source>
</evidence>
<dbReference type="RefSeq" id="WP_151536080.1">
    <property type="nucleotide sequence ID" value="NZ_WBOS01000010.1"/>
</dbReference>
<evidence type="ECO:0000256" key="5">
    <source>
        <dbReference type="ARBA" id="ARBA00023136"/>
    </source>
</evidence>
<dbReference type="GO" id="GO:0022857">
    <property type="term" value="F:transmembrane transporter activity"/>
    <property type="evidence" value="ECO:0007669"/>
    <property type="project" value="InterPro"/>
</dbReference>
<evidence type="ECO:0000256" key="6">
    <source>
        <dbReference type="SAM" id="Phobius"/>
    </source>
</evidence>
<dbReference type="InterPro" id="IPR011701">
    <property type="entry name" value="MFS"/>
</dbReference>
<dbReference type="SUPFAM" id="SSF103473">
    <property type="entry name" value="MFS general substrate transporter"/>
    <property type="match status" value="1"/>
</dbReference>
<dbReference type="InterPro" id="IPR036259">
    <property type="entry name" value="MFS_trans_sf"/>
</dbReference>
<feature type="transmembrane region" description="Helical" evidence="6">
    <location>
        <begin position="374"/>
        <end position="394"/>
    </location>
</feature>
<gene>
    <name evidence="7" type="ORF">F7731_17410</name>
</gene>
<feature type="transmembrane region" description="Helical" evidence="6">
    <location>
        <begin position="7"/>
        <end position="31"/>
    </location>
</feature>
<feature type="transmembrane region" description="Helical" evidence="6">
    <location>
        <begin position="217"/>
        <end position="239"/>
    </location>
</feature>
<feature type="transmembrane region" description="Helical" evidence="6">
    <location>
        <begin position="70"/>
        <end position="90"/>
    </location>
</feature>
<evidence type="ECO:0000256" key="3">
    <source>
        <dbReference type="ARBA" id="ARBA00022692"/>
    </source>
</evidence>
<dbReference type="CDD" id="cd06173">
    <property type="entry name" value="MFS_MefA_like"/>
    <property type="match status" value="1"/>
</dbReference>
<keyword evidence="5 6" id="KW-0472">Membrane</keyword>
<keyword evidence="4 6" id="KW-1133">Transmembrane helix</keyword>
<dbReference type="AlphaFoldDB" id="A0A6L3V3X7"/>
<feature type="transmembrane region" description="Helical" evidence="6">
    <location>
        <begin position="37"/>
        <end position="58"/>
    </location>
</feature>
<comment type="caution">
    <text evidence="7">The sequence shown here is derived from an EMBL/GenBank/DDBJ whole genome shotgun (WGS) entry which is preliminary data.</text>
</comment>
<proteinExistence type="predicted"/>
<feature type="transmembrane region" description="Helical" evidence="6">
    <location>
        <begin position="96"/>
        <end position="115"/>
    </location>
</feature>
<sequence length="409" mass="44693">MNRSFYALLFSQTSTNLGFALYTMVVVLHLYNVTGSTALSATVTLISVLARMMSGIVLPSISDHFRPNHLLIFSQAVQLILLSGLFILFLQKLNTVILITIFIVLAFISFFNGFFSPVKGTIVKVIVPEHARVKANSLLSSVDQTFLFSGWTFGGVLLAFLGKQTTLTITICLITVSIIGLFFIKMNKASSVAAPEGMLSRLTSGWKYLFQHEGLRIIIIMELIETLVGSIWIGAVTLAFAKEALGKGEAWWGYINGGYYLGAILGGVLVFRFSKFMQGRLTILMLTGSTTFGVLTFAYGFVTEAYLALLLVILMGPSFQIRDLAQETMFQNSTDETTLTRILAAKSTLVQLIFIISIVGVGALTDLIGVRPVYILSGSLMIISSLFGFIHLHIRGKGLSLEREGESAS</sequence>
<dbReference type="EMBL" id="WBOS01000010">
    <property type="protein sequence ID" value="KAB2332075.1"/>
    <property type="molecule type" value="Genomic_DNA"/>
</dbReference>
<keyword evidence="3 6" id="KW-0812">Transmembrane</keyword>